<sequence>MTLPPILFHYFQTPLPYARTLALQEKLHALQLSTRRTSPGSHPDLLLLLQHRPVYTFGRRQSQPSIGTEEDENDREHARLKALGADSVCTARGGLVTYHGPGQLVGYPLFDLSRPSPSHPTPIPIRTYISLLIRTITHHLQHTHSLVTAPCAHTGVFLDEHTKVASVGVQVRHRLTTHGFSLNVTKEPIEWFDRVVACGLEGVRAGCIEEAVQRISAGIEGAQSKPSQLTVPSIIPSLVSTFGNVFNREMRALDMDTEGEVQDAVRELEKDAKMAGDWLRAPLEVGDLRSEPS</sequence>
<evidence type="ECO:0000259" key="6">
    <source>
        <dbReference type="PROSITE" id="PS51733"/>
    </source>
</evidence>
<evidence type="ECO:0000256" key="2">
    <source>
        <dbReference type="ARBA" id="ARBA00007907"/>
    </source>
</evidence>
<dbReference type="AlphaFoldDB" id="F8NKS9"/>
<dbReference type="PROSITE" id="PS51733">
    <property type="entry name" value="BPL_LPL_CATALYTIC"/>
    <property type="match status" value="1"/>
</dbReference>
<dbReference type="InterPro" id="IPR004143">
    <property type="entry name" value="BPL_LPL_catalytic"/>
</dbReference>
<accession>F8NKS9</accession>
<dbReference type="HOGENOM" id="CLU_035168_1_2_1"/>
<reference evidence="7" key="1">
    <citation type="submission" date="2011-04" db="EMBL/GenBank/DDBJ databases">
        <title>Evolution of plant cell wall degrading machinery underlies the functional diversity of forest fungi.</title>
        <authorList>
            <consortium name="US DOE Joint Genome Institute (JGI-PGF)"/>
            <person name="Eastwood D.C."/>
            <person name="Floudas D."/>
            <person name="Binder M."/>
            <person name="Majcherczyk A."/>
            <person name="Schneider P."/>
            <person name="Aerts A."/>
            <person name="Asiegbu F.O."/>
            <person name="Baker S.E."/>
            <person name="Barry K."/>
            <person name="Bendiksby M."/>
            <person name="Blumentritt M."/>
            <person name="Coutinho P.M."/>
            <person name="Cullen D."/>
            <person name="Cullen D."/>
            <person name="Gathman A."/>
            <person name="Goodell B."/>
            <person name="Henrissat B."/>
            <person name="Ihrmark K."/>
            <person name="Kauserud H."/>
            <person name="Kohler A."/>
            <person name="LaButti K."/>
            <person name="Lapidus A."/>
            <person name="Lavin J.L."/>
            <person name="Lee Y.-H."/>
            <person name="Lindquist E."/>
            <person name="Lilly W."/>
            <person name="Lucas S."/>
            <person name="Morin E."/>
            <person name="Murat C."/>
            <person name="Oguiza J.A."/>
            <person name="Park J."/>
            <person name="Pisabarro A.G."/>
            <person name="Riley R."/>
            <person name="Rosling A."/>
            <person name="Salamov A."/>
            <person name="Schmidt O."/>
            <person name="Schmutz J."/>
            <person name="Skrede I."/>
            <person name="Stenlid J."/>
            <person name="Wiebenga A."/>
            <person name="Xie X."/>
            <person name="Kues U."/>
            <person name="Hibbett D.S."/>
            <person name="Hoffmeister D."/>
            <person name="Hogberg N."/>
            <person name="Martin F."/>
            <person name="Grigoriev I.V."/>
            <person name="Watkinson S.C."/>
        </authorList>
    </citation>
    <scope>NUCLEOTIDE SEQUENCE</scope>
    <source>
        <strain evidence="7">S7.9</strain>
    </source>
</reference>
<dbReference type="InterPro" id="IPR020605">
    <property type="entry name" value="Octanoyltransferase_CS"/>
</dbReference>
<dbReference type="GO" id="GO:0033819">
    <property type="term" value="F:lipoyl(octanoyl) transferase activity"/>
    <property type="evidence" value="ECO:0007669"/>
    <property type="project" value="UniProtKB-EC"/>
</dbReference>
<evidence type="ECO:0000256" key="5">
    <source>
        <dbReference type="ARBA" id="ARBA00023315"/>
    </source>
</evidence>
<dbReference type="InterPro" id="IPR045864">
    <property type="entry name" value="aa-tRNA-synth_II/BPL/LPL"/>
</dbReference>
<organism>
    <name type="scientific">Serpula lacrymans var. lacrymans (strain S7.9)</name>
    <name type="common">Dry rot fungus</name>
    <dbReference type="NCBI Taxonomy" id="578457"/>
    <lineage>
        <taxon>Eukaryota</taxon>
        <taxon>Fungi</taxon>
        <taxon>Dikarya</taxon>
        <taxon>Basidiomycota</taxon>
        <taxon>Agaricomycotina</taxon>
        <taxon>Agaricomycetes</taxon>
        <taxon>Agaricomycetidae</taxon>
        <taxon>Boletales</taxon>
        <taxon>Coniophorineae</taxon>
        <taxon>Serpulaceae</taxon>
        <taxon>Serpula</taxon>
    </lineage>
</organism>
<comment type="pathway">
    <text evidence="1">Protein modification; protein lipoylation via endogenous pathway; protein N(6)-(lipoyl)lysine from octanoyl-[acyl-carrier-protein]: step 1/2.</text>
</comment>
<dbReference type="PROSITE" id="PS01313">
    <property type="entry name" value="LIPB"/>
    <property type="match status" value="1"/>
</dbReference>
<dbReference type="OrthoDB" id="19908at2759"/>
<keyword evidence="4" id="KW-0808">Transferase</keyword>
<dbReference type="GO" id="GO:0009249">
    <property type="term" value="P:protein lipoylation"/>
    <property type="evidence" value="ECO:0007669"/>
    <property type="project" value="InterPro"/>
</dbReference>
<evidence type="ECO:0000256" key="3">
    <source>
        <dbReference type="ARBA" id="ARBA00012334"/>
    </source>
</evidence>
<dbReference type="InterPro" id="IPR000544">
    <property type="entry name" value="Octanoyltransferase"/>
</dbReference>
<evidence type="ECO:0000256" key="1">
    <source>
        <dbReference type="ARBA" id="ARBA00004821"/>
    </source>
</evidence>
<keyword evidence="5" id="KW-0012">Acyltransferase</keyword>
<dbReference type="PANTHER" id="PTHR10993:SF7">
    <property type="entry name" value="LIPOYLTRANSFERASE 2, MITOCHONDRIAL-RELATED"/>
    <property type="match status" value="1"/>
</dbReference>
<dbReference type="PANTHER" id="PTHR10993">
    <property type="entry name" value="OCTANOYLTRANSFERASE"/>
    <property type="match status" value="1"/>
</dbReference>
<dbReference type="UniPathway" id="UPA00538">
    <property type="reaction ID" value="UER00592"/>
</dbReference>
<name>F8NKS9_SERL9</name>
<evidence type="ECO:0000313" key="7">
    <source>
        <dbReference type="EMBL" id="EGO28491.1"/>
    </source>
</evidence>
<dbReference type="KEGG" id="sla:SERLADRAFT_413374"/>
<dbReference type="Gene3D" id="3.30.930.10">
    <property type="entry name" value="Bira Bifunctional Protein, Domain 2"/>
    <property type="match status" value="1"/>
</dbReference>
<dbReference type="RefSeq" id="XP_007314690.1">
    <property type="nucleotide sequence ID" value="XM_007314628.1"/>
</dbReference>
<comment type="similarity">
    <text evidence="2">Belongs to the LipB family.</text>
</comment>
<dbReference type="EC" id="2.3.1.181" evidence="3"/>
<gene>
    <name evidence="7" type="ORF">SERLADRAFT_413374</name>
</gene>
<dbReference type="GeneID" id="18813152"/>
<protein>
    <recommendedName>
        <fullName evidence="3">lipoyl(octanoyl) transferase</fullName>
        <ecNumber evidence="3">2.3.1.181</ecNumber>
    </recommendedName>
</protein>
<proteinExistence type="inferred from homology"/>
<dbReference type="Pfam" id="PF21948">
    <property type="entry name" value="LplA-B_cat"/>
    <property type="match status" value="1"/>
</dbReference>
<dbReference type="EMBL" id="GL945430">
    <property type="protein sequence ID" value="EGO28491.1"/>
    <property type="molecule type" value="Genomic_DNA"/>
</dbReference>
<dbReference type="SUPFAM" id="SSF55681">
    <property type="entry name" value="Class II aaRS and biotin synthetases"/>
    <property type="match status" value="1"/>
</dbReference>
<evidence type="ECO:0000256" key="4">
    <source>
        <dbReference type="ARBA" id="ARBA00022679"/>
    </source>
</evidence>
<dbReference type="NCBIfam" id="TIGR00214">
    <property type="entry name" value="lipB"/>
    <property type="match status" value="1"/>
</dbReference>
<feature type="domain" description="BPL/LPL catalytic" evidence="6">
    <location>
        <begin position="40"/>
        <end position="227"/>
    </location>
</feature>
<dbReference type="Proteomes" id="UP000008064">
    <property type="component" value="Unassembled WGS sequence"/>
</dbReference>